<organism evidence="1">
    <name type="scientific">marine sediment metagenome</name>
    <dbReference type="NCBI Taxonomy" id="412755"/>
    <lineage>
        <taxon>unclassified sequences</taxon>
        <taxon>metagenomes</taxon>
        <taxon>ecological metagenomes</taxon>
    </lineage>
</organism>
<sequence>PIYGMITGRYDLRGYTRNINVGRLLSDYHNAQNIVRGKRITQDQMNIYLNTTISDERRMKSDFSPIIKSIEFGLNKAQLENKHVDLEDACTIARVGLQ</sequence>
<evidence type="ECO:0000313" key="1">
    <source>
        <dbReference type="EMBL" id="GAH27959.1"/>
    </source>
</evidence>
<comment type="caution">
    <text evidence="1">The sequence shown here is derived from an EMBL/GenBank/DDBJ whole genome shotgun (WGS) entry which is preliminary data.</text>
</comment>
<proteinExistence type="predicted"/>
<dbReference type="AlphaFoldDB" id="X1FF13"/>
<accession>X1FF13</accession>
<reference evidence="1" key="1">
    <citation type="journal article" date="2014" name="Front. Microbiol.">
        <title>High frequency of phylogenetically diverse reductive dehalogenase-homologous genes in deep subseafloor sedimentary metagenomes.</title>
        <authorList>
            <person name="Kawai M."/>
            <person name="Futagami T."/>
            <person name="Toyoda A."/>
            <person name="Takaki Y."/>
            <person name="Nishi S."/>
            <person name="Hori S."/>
            <person name="Arai W."/>
            <person name="Tsubouchi T."/>
            <person name="Morono Y."/>
            <person name="Uchiyama I."/>
            <person name="Ito T."/>
            <person name="Fujiyama A."/>
            <person name="Inagaki F."/>
            <person name="Takami H."/>
        </authorList>
    </citation>
    <scope>NUCLEOTIDE SEQUENCE</scope>
    <source>
        <strain evidence="1">Expedition CK06-06</strain>
    </source>
</reference>
<protein>
    <submittedName>
        <fullName evidence="1">Uncharacterized protein</fullName>
    </submittedName>
</protein>
<dbReference type="EMBL" id="BART01040295">
    <property type="protein sequence ID" value="GAH27959.1"/>
    <property type="molecule type" value="Genomic_DNA"/>
</dbReference>
<gene>
    <name evidence="1" type="ORF">S01H4_65686</name>
</gene>
<name>X1FF13_9ZZZZ</name>
<feature type="non-terminal residue" evidence="1">
    <location>
        <position position="1"/>
    </location>
</feature>
<feature type="non-terminal residue" evidence="1">
    <location>
        <position position="98"/>
    </location>
</feature>